<dbReference type="Gene3D" id="6.10.140.140">
    <property type="match status" value="1"/>
</dbReference>
<dbReference type="PROSITE" id="PS50805">
    <property type="entry name" value="KRAB"/>
    <property type="match status" value="1"/>
</dbReference>
<evidence type="ECO:0000313" key="4">
    <source>
        <dbReference type="Proteomes" id="UP000551758"/>
    </source>
</evidence>
<dbReference type="CDD" id="cd07765">
    <property type="entry name" value="KRAB_A-box"/>
    <property type="match status" value="1"/>
</dbReference>
<organism evidence="3 4">
    <name type="scientific">Diceros bicornis minor</name>
    <name type="common">South-central black rhinoceros</name>
    <dbReference type="NCBI Taxonomy" id="77932"/>
    <lineage>
        <taxon>Eukaryota</taxon>
        <taxon>Metazoa</taxon>
        <taxon>Chordata</taxon>
        <taxon>Craniata</taxon>
        <taxon>Vertebrata</taxon>
        <taxon>Euteleostomi</taxon>
        <taxon>Mammalia</taxon>
        <taxon>Eutheria</taxon>
        <taxon>Laurasiatheria</taxon>
        <taxon>Perissodactyla</taxon>
        <taxon>Rhinocerotidae</taxon>
        <taxon>Diceros</taxon>
    </lineage>
</organism>
<keyword evidence="4" id="KW-1185">Reference proteome</keyword>
<feature type="compositionally biased region" description="Polar residues" evidence="1">
    <location>
        <begin position="170"/>
        <end position="181"/>
    </location>
</feature>
<protein>
    <recommendedName>
        <fullName evidence="2">KRAB domain-containing protein</fullName>
    </recommendedName>
</protein>
<dbReference type="InterPro" id="IPR050169">
    <property type="entry name" value="Krueppel_C2H2_ZnF"/>
</dbReference>
<dbReference type="Pfam" id="PF01352">
    <property type="entry name" value="KRAB"/>
    <property type="match status" value="1"/>
</dbReference>
<reference evidence="3 4" key="1">
    <citation type="journal article" date="2020" name="Mol. Biol. Evol.">
        <title>Interspecific Gene Flow and the Evolution of Specialization in Black and White Rhinoceros.</title>
        <authorList>
            <person name="Moodley Y."/>
            <person name="Westbury M.V."/>
            <person name="Russo I.M."/>
            <person name="Gopalakrishnan S."/>
            <person name="Rakotoarivelo A."/>
            <person name="Olsen R.A."/>
            <person name="Prost S."/>
            <person name="Tunstall T."/>
            <person name="Ryder O.A."/>
            <person name="Dalen L."/>
            <person name="Bruford M.W."/>
        </authorList>
    </citation>
    <scope>NUCLEOTIDE SEQUENCE [LARGE SCALE GENOMIC DNA]</scope>
    <source>
        <strain evidence="3">SBR-YM</strain>
        <tissue evidence="3">Skin</tissue>
    </source>
</reference>
<evidence type="ECO:0000259" key="2">
    <source>
        <dbReference type="PROSITE" id="PS50805"/>
    </source>
</evidence>
<proteinExistence type="predicted"/>
<dbReference type="SUPFAM" id="SSF109640">
    <property type="entry name" value="KRAB domain (Kruppel-associated box)"/>
    <property type="match status" value="1"/>
</dbReference>
<dbReference type="SMART" id="SM00349">
    <property type="entry name" value="KRAB"/>
    <property type="match status" value="1"/>
</dbReference>
<evidence type="ECO:0000313" key="3">
    <source>
        <dbReference type="EMBL" id="KAF5929494.1"/>
    </source>
</evidence>
<feature type="non-terminal residue" evidence="3">
    <location>
        <position position="1"/>
    </location>
</feature>
<dbReference type="Proteomes" id="UP000551758">
    <property type="component" value="Unassembled WGS sequence"/>
</dbReference>
<evidence type="ECO:0000256" key="1">
    <source>
        <dbReference type="SAM" id="MobiDB-lite"/>
    </source>
</evidence>
<feature type="non-terminal residue" evidence="3">
    <location>
        <position position="189"/>
    </location>
</feature>
<dbReference type="PANTHER" id="PTHR23232:SF133">
    <property type="entry name" value="RIKEN CDNA 1700020N01 GENE"/>
    <property type="match status" value="1"/>
</dbReference>
<dbReference type="EMBL" id="JACDTQ010000092">
    <property type="protein sequence ID" value="KAF5929494.1"/>
    <property type="molecule type" value="Genomic_DNA"/>
</dbReference>
<feature type="domain" description="KRAB" evidence="2">
    <location>
        <begin position="2"/>
        <end position="78"/>
    </location>
</feature>
<dbReference type="GO" id="GO:0006355">
    <property type="term" value="P:regulation of DNA-templated transcription"/>
    <property type="evidence" value="ECO:0007669"/>
    <property type="project" value="InterPro"/>
</dbReference>
<sequence>GMNFEDVAVDFSQEEWSLLDEAQRFLFCDVMLENFGLVASLGCWHGTEDVDAPSEQSVPVEGKSLVRASKADPSTKKTHSCEMCILVLKDVLHQAEHQTIYPLQKSYLSGTWVRCLCFSTNLHQHQKHGSREKPWKRDVTRASFVTSSNFYVLGEPFTCREVRVDFLATSSPLQHQDTPNSEEPHNGNK</sequence>
<comment type="caution">
    <text evidence="3">The sequence shown here is derived from an EMBL/GenBank/DDBJ whole genome shotgun (WGS) entry which is preliminary data.</text>
</comment>
<dbReference type="InterPro" id="IPR036051">
    <property type="entry name" value="KRAB_dom_sf"/>
</dbReference>
<dbReference type="AlphaFoldDB" id="A0A7J7FPF8"/>
<dbReference type="PANTHER" id="PTHR23232">
    <property type="entry name" value="KRAB DOMAIN C2H2 ZINC FINGER"/>
    <property type="match status" value="1"/>
</dbReference>
<accession>A0A7J7FPF8</accession>
<name>A0A7J7FPF8_DICBM</name>
<dbReference type="InterPro" id="IPR001909">
    <property type="entry name" value="KRAB"/>
</dbReference>
<feature type="region of interest" description="Disordered" evidence="1">
    <location>
        <begin position="170"/>
        <end position="189"/>
    </location>
</feature>
<gene>
    <name evidence="3" type="ORF">HPG69_007247</name>
</gene>